<gene>
    <name evidence="2" type="ORF">PVBG_02034</name>
</gene>
<feature type="region of interest" description="Disordered" evidence="1">
    <location>
        <begin position="447"/>
        <end position="493"/>
    </location>
</feature>
<proteinExistence type="predicted"/>
<feature type="compositionally biased region" description="Basic and acidic residues" evidence="1">
    <location>
        <begin position="471"/>
        <end position="488"/>
    </location>
</feature>
<dbReference type="Proteomes" id="UP000053327">
    <property type="component" value="Unassembled WGS sequence"/>
</dbReference>
<dbReference type="OrthoDB" id="376834at2759"/>
<feature type="compositionally biased region" description="Basic and acidic residues" evidence="1">
    <location>
        <begin position="210"/>
        <end position="219"/>
    </location>
</feature>
<name>A0A0J9VFH9_PLAV1</name>
<feature type="region of interest" description="Disordered" evidence="1">
    <location>
        <begin position="396"/>
        <end position="419"/>
    </location>
</feature>
<accession>A0A0J9VFH9</accession>
<feature type="region of interest" description="Disordered" evidence="1">
    <location>
        <begin position="210"/>
        <end position="247"/>
    </location>
</feature>
<evidence type="ECO:0000313" key="2">
    <source>
        <dbReference type="EMBL" id="KMZ85348.1"/>
    </source>
</evidence>
<sequence>MDMPKGQKPREREGKNERSNLRDIEEAKKIRNQQNEVNLKKFCGSTDFVLDVPNIDEGVKFLKHDVDSEILQFNYTTMLLNEKVERLNDVERNIHIPMDLPFMFSFNMQNNDDIGSWVRQQNEEEHGRVSQRMIGHGKNAHGNTPHGRISHGNTANVGGAHSLVNLNDEVKQISSSAPIIQTFDRDDLELLNRVAPHYIRRVRSTLLQCAERKSRDAQERSSPIGRNTHEQGGKGFESGALENDDGSSELTLKCGKRKVPYDCYFPHPLKKGTKVKKIYPLLPHIGVWSNKYIQGIMEIGNSSDYIRSSGGEDASKLLSKGASATSNSEPKKKSSGMLGLLHLVEKTRDKHLYGLYKAHDVGCDEYILNKYLRRDGSARRRSNGVAAVSAVSAVSGGTVGSATDRDGGDAPDQASDSPAAKKKISLSKFLIKKYLFKLKMREKLRGKLPKGEKVTPPVKNQQEEEDELEEEKFAKSKSERNEGNEGNERSASVELTHRSKRVTFNETNKYEYVEKKGERGEHGEGDDTVMQNVRCSQSTPPDDNVECFKYVRDYKSPSFGVNQNDPLSYVIGFNRHNLAFMFPTLSRKIIFSKTGQQKRKNYIMVREK</sequence>
<dbReference type="EMBL" id="KQ234837">
    <property type="protein sequence ID" value="KMZ85348.1"/>
    <property type="molecule type" value="Genomic_DNA"/>
</dbReference>
<dbReference type="AlphaFoldDB" id="A0A0J9VFH9"/>
<reference evidence="2 3" key="1">
    <citation type="submission" date="2011-08" db="EMBL/GenBank/DDBJ databases">
        <title>The Genome Sequence of Plasmodium vivax Brazil I.</title>
        <authorList>
            <consortium name="The Broad Institute Genome Sequencing Platform"/>
            <consortium name="The Broad Institute Genome Sequencing Center for Infectious Disease"/>
            <person name="Neafsey D."/>
            <person name="Carlton J."/>
            <person name="Barnwell J."/>
            <person name="Collins W."/>
            <person name="Escalante A."/>
            <person name="Mullikin J."/>
            <person name="Saul A."/>
            <person name="Guigo R."/>
            <person name="Camara F."/>
            <person name="Young S.K."/>
            <person name="Zeng Q."/>
            <person name="Gargeya S."/>
            <person name="Fitzgerald M."/>
            <person name="Haas B."/>
            <person name="Abouelleil A."/>
            <person name="Alvarado L."/>
            <person name="Arachchi H.M."/>
            <person name="Berlin A."/>
            <person name="Brown A."/>
            <person name="Chapman S.B."/>
            <person name="Chen Z."/>
            <person name="Dunbar C."/>
            <person name="Freedman E."/>
            <person name="Gearin G."/>
            <person name="Gellesch M."/>
            <person name="Goldberg J."/>
            <person name="Griggs A."/>
            <person name="Gujja S."/>
            <person name="Heiman D."/>
            <person name="Howarth C."/>
            <person name="Larson L."/>
            <person name="Lui A."/>
            <person name="MacDonald P.J.P."/>
            <person name="Montmayeur A."/>
            <person name="Murphy C."/>
            <person name="Neiman D."/>
            <person name="Pearson M."/>
            <person name="Priest M."/>
            <person name="Roberts A."/>
            <person name="Saif S."/>
            <person name="Shea T."/>
            <person name="Shenoy N."/>
            <person name="Sisk P."/>
            <person name="Stolte C."/>
            <person name="Sykes S."/>
            <person name="Wortman J."/>
            <person name="Nusbaum C."/>
            <person name="Birren B."/>
        </authorList>
    </citation>
    <scope>NUCLEOTIDE SEQUENCE [LARGE SCALE GENOMIC DNA]</scope>
    <source>
        <strain evidence="2 3">Brazil I</strain>
    </source>
</reference>
<evidence type="ECO:0000256" key="1">
    <source>
        <dbReference type="SAM" id="MobiDB-lite"/>
    </source>
</evidence>
<protein>
    <submittedName>
        <fullName evidence="2">Uncharacterized protein</fullName>
    </submittedName>
</protein>
<feature type="compositionally biased region" description="Basic and acidic residues" evidence="1">
    <location>
        <begin position="8"/>
        <end position="22"/>
    </location>
</feature>
<organism evidence="2 3">
    <name type="scientific">Plasmodium vivax (strain Brazil I)</name>
    <dbReference type="NCBI Taxonomy" id="1033975"/>
    <lineage>
        <taxon>Eukaryota</taxon>
        <taxon>Sar</taxon>
        <taxon>Alveolata</taxon>
        <taxon>Apicomplexa</taxon>
        <taxon>Aconoidasida</taxon>
        <taxon>Haemosporida</taxon>
        <taxon>Plasmodiidae</taxon>
        <taxon>Plasmodium</taxon>
        <taxon>Plasmodium (Plasmodium)</taxon>
    </lineage>
</organism>
<feature type="region of interest" description="Disordered" evidence="1">
    <location>
        <begin position="1"/>
        <end position="22"/>
    </location>
</feature>
<evidence type="ECO:0000313" key="3">
    <source>
        <dbReference type="Proteomes" id="UP000053327"/>
    </source>
</evidence>